<evidence type="ECO:0000313" key="6">
    <source>
        <dbReference type="EMBL" id="AGA76474.1"/>
    </source>
</evidence>
<feature type="domain" description="OmpA-like" evidence="5">
    <location>
        <begin position="521"/>
        <end position="643"/>
    </location>
</feature>
<organism evidence="6 7">
    <name type="scientific">Echinicola vietnamensis (strain DSM 17526 / LMG 23754 / KMM 6221)</name>
    <dbReference type="NCBI Taxonomy" id="926556"/>
    <lineage>
        <taxon>Bacteria</taxon>
        <taxon>Pseudomonadati</taxon>
        <taxon>Bacteroidota</taxon>
        <taxon>Cytophagia</taxon>
        <taxon>Cytophagales</taxon>
        <taxon>Cyclobacteriaceae</taxon>
        <taxon>Echinicola</taxon>
    </lineage>
</organism>
<dbReference type="SUPFAM" id="SSF81901">
    <property type="entry name" value="HCP-like"/>
    <property type="match status" value="1"/>
</dbReference>
<evidence type="ECO:0000313" key="7">
    <source>
        <dbReference type="Proteomes" id="UP000010796"/>
    </source>
</evidence>
<reference evidence="7" key="1">
    <citation type="submission" date="2012-02" db="EMBL/GenBank/DDBJ databases">
        <title>The complete genome of Echinicola vietnamensis DSM 17526.</title>
        <authorList>
            <person name="Lucas S."/>
            <person name="Copeland A."/>
            <person name="Lapidus A."/>
            <person name="Glavina del Rio T."/>
            <person name="Dalin E."/>
            <person name="Tice H."/>
            <person name="Bruce D."/>
            <person name="Goodwin L."/>
            <person name="Pitluck S."/>
            <person name="Peters L."/>
            <person name="Ovchinnikova G."/>
            <person name="Teshima H."/>
            <person name="Kyrpides N."/>
            <person name="Mavromatis K."/>
            <person name="Ivanova N."/>
            <person name="Brettin T."/>
            <person name="Detter J.C."/>
            <person name="Han C."/>
            <person name="Larimer F."/>
            <person name="Land M."/>
            <person name="Hauser L."/>
            <person name="Markowitz V."/>
            <person name="Cheng J.-F."/>
            <person name="Hugenholtz P."/>
            <person name="Woyke T."/>
            <person name="Wu D."/>
            <person name="Brambilla E."/>
            <person name="Klenk H.-P."/>
            <person name="Eisen J.A."/>
        </authorList>
    </citation>
    <scope>NUCLEOTIDE SEQUENCE [LARGE SCALE GENOMIC DNA]</scope>
    <source>
        <strain evidence="7">DSM 17526 / LMG 23754 / KMM 6221</strain>
    </source>
</reference>
<evidence type="ECO:0000256" key="1">
    <source>
        <dbReference type="ARBA" id="ARBA00004442"/>
    </source>
</evidence>
<dbReference type="OrthoDB" id="9809364at2"/>
<evidence type="ECO:0000256" key="2">
    <source>
        <dbReference type="ARBA" id="ARBA00023136"/>
    </source>
</evidence>
<dbReference type="KEGG" id="evi:Echvi_0177"/>
<gene>
    <name evidence="6" type="ordered locus">Echvi_0177</name>
</gene>
<dbReference type="HOGENOM" id="CLU_014978_0_0_10"/>
<dbReference type="STRING" id="926556.Echvi_0177"/>
<dbReference type="eggNOG" id="COG2885">
    <property type="taxonomic scope" value="Bacteria"/>
</dbReference>
<dbReference type="Pfam" id="PF00691">
    <property type="entry name" value="OmpA"/>
    <property type="match status" value="1"/>
</dbReference>
<evidence type="ECO:0000259" key="5">
    <source>
        <dbReference type="PROSITE" id="PS51123"/>
    </source>
</evidence>
<proteinExistence type="predicted"/>
<dbReference type="Gene3D" id="3.30.1330.60">
    <property type="entry name" value="OmpA-like domain"/>
    <property type="match status" value="1"/>
</dbReference>
<dbReference type="Gene3D" id="1.25.40.10">
    <property type="entry name" value="Tetratricopeptide repeat domain"/>
    <property type="match status" value="1"/>
</dbReference>
<dbReference type="InterPro" id="IPR006665">
    <property type="entry name" value="OmpA-like"/>
</dbReference>
<keyword evidence="3" id="KW-0998">Cell outer membrane</keyword>
<protein>
    <submittedName>
        <fullName evidence="6">Outer membrane protein/peptidoglycan-associated (Lipo)protein</fullName>
    </submittedName>
</protein>
<evidence type="ECO:0000256" key="4">
    <source>
        <dbReference type="PROSITE-ProRule" id="PRU00473"/>
    </source>
</evidence>
<dbReference type="EMBL" id="CP003346">
    <property type="protein sequence ID" value="AGA76474.1"/>
    <property type="molecule type" value="Genomic_DNA"/>
</dbReference>
<name>L0FRA7_ECHVK</name>
<sequence>MKRAITILTILILVGAARGVEAQEALIRYADDQQQQMNYRIAAEIYTKAFEKKSSYRSARNAAFCYTKNNEYDEAVQWWKEAIAFSDEVSDSDVKFLLEAGHAVGKDKEVRDFLEDQGIPKKHIKEYYSIMEADGEKAVNRLKLLDKINSTAADFMLAKDPYGNKYFVSDRGDSIGEVQVKKLRFDAKDKIYDEKIYEWTGRGYLKIYRQDKEGNIRMINMRGSDFMHVSDPSFVKVEDTDYVFFSVTRDLRKERKNRDFEIQPELYYGTLNEEGSLEYVYPYPRNLPLSYGLITPYADAKSQRLYFASNMEGGHGGYDLYYVNYYKDGDRLIFSAPANLGERINTAENERDPFVHQGKLYFASEGHSSYGELDVFFAEMLEGGVLGAAVNMGPLINSGSDDFAYRRYGDDEIYLSSNRKGKEGLDDIYQFLPAQRRLLAKVMDCKGDTLSDIQFSLKQIDGEAVEVDKRVKGNYWADLSAESQYEVKVEKEGYFPVLDREISSVGMDSGTIRREYRLARIPTRDLAITEIIYYDLDKSLIRRSENEILDDVAELMIQYPQLELHVSSHTDARASHQYNQRLSEDRAKSVVNYLGKKGIDPSRIQPAWFGEEQLAIDCPDGKVCSEDQHQLNRRSELLLHVSVKQWAASLAEYEDYCSLTGSLDELFRKAGADQLRFGLGQSQLDIEQKMALERLRLFLLQNKAVKVQFIGALGKKDFDDRVAMVTDYLHSRGIQKNRLTQERFDTVDALESRKEKATIAGVLGEFRQIIIELK</sequence>
<dbReference type="GO" id="GO:0009279">
    <property type="term" value="C:cell outer membrane"/>
    <property type="evidence" value="ECO:0007669"/>
    <property type="project" value="UniProtKB-SubCell"/>
</dbReference>
<dbReference type="AlphaFoldDB" id="L0FRA7"/>
<dbReference type="InterPro" id="IPR050330">
    <property type="entry name" value="Bact_OuterMem_StrucFunc"/>
</dbReference>
<dbReference type="PANTHER" id="PTHR30329:SF21">
    <property type="entry name" value="LIPOPROTEIN YIAD-RELATED"/>
    <property type="match status" value="1"/>
</dbReference>
<dbReference type="InterPro" id="IPR011990">
    <property type="entry name" value="TPR-like_helical_dom_sf"/>
</dbReference>
<dbReference type="InterPro" id="IPR036737">
    <property type="entry name" value="OmpA-like_sf"/>
</dbReference>
<evidence type="ECO:0000256" key="3">
    <source>
        <dbReference type="ARBA" id="ARBA00023237"/>
    </source>
</evidence>
<dbReference type="CDD" id="cd07185">
    <property type="entry name" value="OmpA_C-like"/>
    <property type="match status" value="1"/>
</dbReference>
<dbReference type="PANTHER" id="PTHR30329">
    <property type="entry name" value="STATOR ELEMENT OF FLAGELLAR MOTOR COMPLEX"/>
    <property type="match status" value="1"/>
</dbReference>
<dbReference type="Proteomes" id="UP000010796">
    <property type="component" value="Chromosome"/>
</dbReference>
<dbReference type="RefSeq" id="WP_015264042.1">
    <property type="nucleotide sequence ID" value="NC_019904.1"/>
</dbReference>
<dbReference type="PATRIC" id="fig|926556.3.peg.179"/>
<dbReference type="PROSITE" id="PS51123">
    <property type="entry name" value="OMPA_2"/>
    <property type="match status" value="1"/>
</dbReference>
<dbReference type="SUPFAM" id="SSF103088">
    <property type="entry name" value="OmpA-like"/>
    <property type="match status" value="1"/>
</dbReference>
<keyword evidence="2 4" id="KW-0472">Membrane</keyword>
<keyword evidence="7" id="KW-1185">Reference proteome</keyword>
<dbReference type="InterPro" id="IPR006664">
    <property type="entry name" value="OMP_bac"/>
</dbReference>
<accession>L0FRA7</accession>
<dbReference type="PRINTS" id="PR01021">
    <property type="entry name" value="OMPADOMAIN"/>
</dbReference>
<comment type="subcellular location">
    <subcellularLocation>
        <location evidence="1">Cell outer membrane</location>
    </subcellularLocation>
</comment>